<dbReference type="EMBL" id="UINC01018327">
    <property type="protein sequence ID" value="SVA76885.1"/>
    <property type="molecule type" value="Genomic_DNA"/>
</dbReference>
<dbReference type="InterPro" id="IPR029058">
    <property type="entry name" value="AB_hydrolase_fold"/>
</dbReference>
<protein>
    <recommendedName>
        <fullName evidence="2">BD-FAE-like domain-containing protein</fullName>
    </recommendedName>
</protein>
<organism evidence="3">
    <name type="scientific">marine metagenome</name>
    <dbReference type="NCBI Taxonomy" id="408172"/>
    <lineage>
        <taxon>unclassified sequences</taxon>
        <taxon>metagenomes</taxon>
        <taxon>ecological metagenomes</taxon>
    </lineage>
</organism>
<proteinExistence type="predicted"/>
<name>A0A381YIS7_9ZZZZ</name>
<dbReference type="AlphaFoldDB" id="A0A381YIS7"/>
<dbReference type="Pfam" id="PF20434">
    <property type="entry name" value="BD-FAE"/>
    <property type="match status" value="1"/>
</dbReference>
<dbReference type="InterPro" id="IPR049492">
    <property type="entry name" value="BD-FAE-like_dom"/>
</dbReference>
<gene>
    <name evidence="3" type="ORF">METZ01_LOCUS129739</name>
</gene>
<accession>A0A381YIS7</accession>
<dbReference type="Gene3D" id="3.40.50.1820">
    <property type="entry name" value="alpha/beta hydrolase"/>
    <property type="match status" value="1"/>
</dbReference>
<dbReference type="PANTHER" id="PTHR48081:SF13">
    <property type="entry name" value="ALPHA_BETA HYDROLASE"/>
    <property type="match status" value="1"/>
</dbReference>
<dbReference type="GO" id="GO:0016787">
    <property type="term" value="F:hydrolase activity"/>
    <property type="evidence" value="ECO:0007669"/>
    <property type="project" value="UniProtKB-KW"/>
</dbReference>
<evidence type="ECO:0000259" key="2">
    <source>
        <dbReference type="Pfam" id="PF20434"/>
    </source>
</evidence>
<dbReference type="PANTHER" id="PTHR48081">
    <property type="entry name" value="AB HYDROLASE SUPERFAMILY PROTEIN C4A8.06C"/>
    <property type="match status" value="1"/>
</dbReference>
<sequence length="275" mass="29665">MRQCLLALMAVLILVPSLASSQVLEIAVERDLIYGRVEGAALLADIGYPDGQNGLPAIVYVHGGRWRAGSRTGRNALDVEQWAGFGYFAMTIDYRLVGGSPAPAPYLDLLCAIRWVHAHADQYGIDSDNVYLIGNSAGGHLVALAATLGEGSFERVGGWSDARSDIRGVISAAGPYELNTLSWGDLWTPVGGDVHAARRLASPIHQITENTKPILIIHSDDDQSVPIQQAVQMADTLKAKNVRHEFVHYVDRGHMAITDEVITATRDFIKAIGGT</sequence>
<feature type="domain" description="BD-FAE-like" evidence="2">
    <location>
        <begin position="45"/>
        <end position="237"/>
    </location>
</feature>
<reference evidence="3" key="1">
    <citation type="submission" date="2018-05" db="EMBL/GenBank/DDBJ databases">
        <authorList>
            <person name="Lanie J.A."/>
            <person name="Ng W.-L."/>
            <person name="Kazmierczak K.M."/>
            <person name="Andrzejewski T.M."/>
            <person name="Davidsen T.M."/>
            <person name="Wayne K.J."/>
            <person name="Tettelin H."/>
            <person name="Glass J.I."/>
            <person name="Rusch D."/>
            <person name="Podicherti R."/>
            <person name="Tsui H.-C.T."/>
            <person name="Winkler M.E."/>
        </authorList>
    </citation>
    <scope>NUCLEOTIDE SEQUENCE</scope>
</reference>
<dbReference type="SUPFAM" id="SSF53474">
    <property type="entry name" value="alpha/beta-Hydrolases"/>
    <property type="match status" value="1"/>
</dbReference>
<evidence type="ECO:0000256" key="1">
    <source>
        <dbReference type="ARBA" id="ARBA00022801"/>
    </source>
</evidence>
<evidence type="ECO:0000313" key="3">
    <source>
        <dbReference type="EMBL" id="SVA76885.1"/>
    </source>
</evidence>
<keyword evidence="1" id="KW-0378">Hydrolase</keyword>
<dbReference type="InterPro" id="IPR050300">
    <property type="entry name" value="GDXG_lipolytic_enzyme"/>
</dbReference>